<organism evidence="2 3">
    <name type="scientific">Asticcacaulis benevestitus DSM 16100 = ATCC BAA-896</name>
    <dbReference type="NCBI Taxonomy" id="1121022"/>
    <lineage>
        <taxon>Bacteria</taxon>
        <taxon>Pseudomonadati</taxon>
        <taxon>Pseudomonadota</taxon>
        <taxon>Alphaproteobacteria</taxon>
        <taxon>Caulobacterales</taxon>
        <taxon>Caulobacteraceae</taxon>
        <taxon>Asticcacaulis</taxon>
    </lineage>
</organism>
<dbReference type="InterPro" id="IPR013216">
    <property type="entry name" value="Methyltransf_11"/>
</dbReference>
<keyword evidence="3" id="KW-1185">Reference proteome</keyword>
<evidence type="ECO:0000313" key="2">
    <source>
        <dbReference type="EMBL" id="ESQ80290.1"/>
    </source>
</evidence>
<feature type="domain" description="Methyltransferase type 11" evidence="1">
    <location>
        <begin position="64"/>
        <end position="149"/>
    </location>
</feature>
<dbReference type="Gene3D" id="3.40.50.150">
    <property type="entry name" value="Vaccinia Virus protein VP39"/>
    <property type="match status" value="1"/>
</dbReference>
<sequence length="271" mass="30089">MARQDIPFRKGALDRVRIAALNQPVMTDHFSTVARQYAEARPTYPAALFDWLATLTPACDQVWDAGAGSGQASLALAERFQRVQATDISAEQLKSAPQHPHITCRVDDMSGLVDASADLVTVAQALHWFNLDAFYAEVKRVLKPEGVIAVWSYGLLTTDDDDLTQAVAHLHNDIVGPYWPPQRHDVENGYANLTFPFVALPVPDFAMTAQWDLNRLLGYFRSWSATVRMEKDTGDNPIDGYAPVLQALWGDPEQPRTLTWPLMVRAGEVTA</sequence>
<gene>
    <name evidence="2" type="ORF">ABENE_22405</name>
</gene>
<protein>
    <recommendedName>
        <fullName evidence="1">Methyltransferase type 11 domain-containing protein</fullName>
    </recommendedName>
</protein>
<evidence type="ECO:0000259" key="1">
    <source>
        <dbReference type="Pfam" id="PF08241"/>
    </source>
</evidence>
<dbReference type="PANTHER" id="PTHR45180:SF1">
    <property type="entry name" value="OS01G0307686 PROTEIN"/>
    <property type="match status" value="1"/>
</dbReference>
<proteinExistence type="predicted"/>
<dbReference type="AlphaFoldDB" id="V4P4R5"/>
<dbReference type="Proteomes" id="UP000017837">
    <property type="component" value="Unassembled WGS sequence"/>
</dbReference>
<dbReference type="Pfam" id="PF08241">
    <property type="entry name" value="Methyltransf_11"/>
    <property type="match status" value="1"/>
</dbReference>
<accession>V4P4R5</accession>
<dbReference type="PANTHER" id="PTHR45180">
    <property type="entry name" value="OS01G0307686 PROTEIN"/>
    <property type="match status" value="1"/>
</dbReference>
<reference evidence="2 3" key="1">
    <citation type="journal article" date="2014" name="Nature">
        <title>Sequential evolution of bacterial morphology by co-option of a developmental regulator.</title>
        <authorList>
            <person name="Jiang C."/>
            <person name="Brown P.J."/>
            <person name="Ducret A."/>
            <person name="Brun Y.V."/>
        </authorList>
    </citation>
    <scope>NUCLEOTIDE SEQUENCE [LARGE SCALE GENOMIC DNA]</scope>
    <source>
        <strain evidence="2 3">DSM 16100</strain>
    </source>
</reference>
<evidence type="ECO:0000313" key="3">
    <source>
        <dbReference type="Proteomes" id="UP000017837"/>
    </source>
</evidence>
<dbReference type="InterPro" id="IPR029063">
    <property type="entry name" value="SAM-dependent_MTases_sf"/>
</dbReference>
<dbReference type="PATRIC" id="fig|1121022.4.peg.4588"/>
<dbReference type="CDD" id="cd02440">
    <property type="entry name" value="AdoMet_MTases"/>
    <property type="match status" value="1"/>
</dbReference>
<name>V4P4R5_9CAUL</name>
<dbReference type="eggNOG" id="COG2226">
    <property type="taxonomic scope" value="Bacteria"/>
</dbReference>
<dbReference type="STRING" id="1121022.GCA_000376105_02360"/>
<dbReference type="SUPFAM" id="SSF53335">
    <property type="entry name" value="S-adenosyl-L-methionine-dependent methyltransferases"/>
    <property type="match status" value="1"/>
</dbReference>
<dbReference type="GO" id="GO:0008757">
    <property type="term" value="F:S-adenosylmethionine-dependent methyltransferase activity"/>
    <property type="evidence" value="ECO:0007669"/>
    <property type="project" value="InterPro"/>
</dbReference>
<dbReference type="EMBL" id="AWGB01000097">
    <property type="protein sequence ID" value="ESQ80290.1"/>
    <property type="molecule type" value="Genomic_DNA"/>
</dbReference>
<comment type="caution">
    <text evidence="2">The sequence shown here is derived from an EMBL/GenBank/DDBJ whole genome shotgun (WGS) entry which is preliminary data.</text>
</comment>